<gene>
    <name evidence="10" type="primary">pstS</name>
    <name evidence="10" type="ORF">HQ394_05555</name>
</gene>
<keyword evidence="8" id="KW-0732">Signal</keyword>
<dbReference type="KEGG" id="dvn:HQ394_05555"/>
<feature type="chain" id="PRO_5028811686" description="Phosphate-binding protein PstS" evidence="8">
    <location>
        <begin position="33"/>
        <end position="353"/>
    </location>
</feature>
<dbReference type="GO" id="GO:0035435">
    <property type="term" value="P:phosphate ion transmembrane transport"/>
    <property type="evidence" value="ECO:0007669"/>
    <property type="project" value="InterPro"/>
</dbReference>
<dbReference type="InterPro" id="IPR005673">
    <property type="entry name" value="ABC_phos-bd_PstS"/>
</dbReference>
<feature type="signal peptide" evidence="8">
    <location>
        <begin position="1"/>
        <end position="32"/>
    </location>
</feature>
<evidence type="ECO:0000259" key="9">
    <source>
        <dbReference type="Pfam" id="PF12849"/>
    </source>
</evidence>
<keyword evidence="11" id="KW-1185">Reference proteome</keyword>
<dbReference type="AlphaFoldDB" id="A0A7H1MZN3"/>
<comment type="subunit">
    <text evidence="3 7">The complex is composed of two ATP-binding proteins (PstB), two transmembrane proteins (PstC and PstA) and a solute-binding protein (PstS).</text>
</comment>
<organism evidence="10 11">
    <name type="scientific">Defluviicoccus vanus</name>
    <dbReference type="NCBI Taxonomy" id="111831"/>
    <lineage>
        <taxon>Bacteria</taxon>
        <taxon>Pseudomonadati</taxon>
        <taxon>Pseudomonadota</taxon>
        <taxon>Alphaproteobacteria</taxon>
        <taxon>Rhodospirillales</taxon>
        <taxon>Rhodospirillaceae</taxon>
        <taxon>Defluviicoccus</taxon>
    </lineage>
</organism>
<evidence type="ECO:0000256" key="3">
    <source>
        <dbReference type="ARBA" id="ARBA00011529"/>
    </source>
</evidence>
<dbReference type="Proteomes" id="UP000516369">
    <property type="component" value="Chromosome"/>
</dbReference>
<reference evidence="10 11" key="1">
    <citation type="submission" date="2020-05" db="EMBL/GenBank/DDBJ databases">
        <title>Complete closed genome sequence of Defluviicoccus vanus.</title>
        <authorList>
            <person name="Bessarab I."/>
            <person name="Arumugam K."/>
            <person name="Maszenan A.M."/>
            <person name="Seviour R.J."/>
            <person name="Williams R.B."/>
        </authorList>
    </citation>
    <scope>NUCLEOTIDE SEQUENCE [LARGE SCALE GENOMIC DNA]</scope>
    <source>
        <strain evidence="10 11">Ben 114</strain>
    </source>
</reference>
<evidence type="ECO:0000256" key="5">
    <source>
        <dbReference type="ARBA" id="ARBA00022448"/>
    </source>
</evidence>
<evidence type="ECO:0000256" key="8">
    <source>
        <dbReference type="SAM" id="SignalP"/>
    </source>
</evidence>
<dbReference type="PIRSF" id="PIRSF002756">
    <property type="entry name" value="PstS"/>
    <property type="match status" value="1"/>
</dbReference>
<evidence type="ECO:0000256" key="2">
    <source>
        <dbReference type="ARBA" id="ARBA00008725"/>
    </source>
</evidence>
<keyword evidence="6 7" id="KW-0592">Phosphate transport</keyword>
<sequence>MNIQRRIGAAFAACVITATFAVWQGSATPAQAAEEAISLLGAGATFPAPLYKKWIEAYQQAHPNVAINYAAVGSGEGISRFLGGAVDFGASDIGLRDAEVAKVANGVVMIPATSGMVVLAYNIPGVTGELRLPRDVYADIFSGKISQWNDSRIVAANPALQLPAMNIAPVVRLDASGTTYTFTQNLEAISPSWRTSGLGVGTLIAWPNKAMTVRGNEGVASRIKISEGAIGYLEYGFAKRLGLPVAALQNKAGQYIKPTETAGQQALSEAAAEGSGERRVFVADPTGSDAYPIVTFSWLLLYQQYADPRRSKVLKDFVGWGLSQGQTFGRDLGYIPLAPAVAAQAEQTLASIR</sequence>
<dbReference type="PANTHER" id="PTHR42996">
    <property type="entry name" value="PHOSPHATE-BINDING PROTEIN PSTS"/>
    <property type="match status" value="1"/>
</dbReference>
<keyword evidence="5 7" id="KW-0813">Transport</keyword>
<evidence type="ECO:0000256" key="1">
    <source>
        <dbReference type="ARBA" id="ARBA00002841"/>
    </source>
</evidence>
<evidence type="ECO:0000256" key="4">
    <source>
        <dbReference type="ARBA" id="ARBA00021889"/>
    </source>
</evidence>
<dbReference type="GO" id="GO:0042301">
    <property type="term" value="F:phosphate ion binding"/>
    <property type="evidence" value="ECO:0007669"/>
    <property type="project" value="InterPro"/>
</dbReference>
<dbReference type="Pfam" id="PF12849">
    <property type="entry name" value="PBP_like_2"/>
    <property type="match status" value="1"/>
</dbReference>
<name>A0A7H1MZN3_9PROT</name>
<dbReference type="InterPro" id="IPR050962">
    <property type="entry name" value="Phosphate-bind_PstS"/>
</dbReference>
<dbReference type="GO" id="GO:0043190">
    <property type="term" value="C:ATP-binding cassette (ABC) transporter complex"/>
    <property type="evidence" value="ECO:0007669"/>
    <property type="project" value="InterPro"/>
</dbReference>
<dbReference type="SUPFAM" id="SSF53850">
    <property type="entry name" value="Periplasmic binding protein-like II"/>
    <property type="match status" value="1"/>
</dbReference>
<feature type="domain" description="PBP" evidence="9">
    <location>
        <begin position="31"/>
        <end position="323"/>
    </location>
</feature>
<dbReference type="EMBL" id="CP053923">
    <property type="protein sequence ID" value="QNT68919.1"/>
    <property type="molecule type" value="Genomic_DNA"/>
</dbReference>
<evidence type="ECO:0000256" key="7">
    <source>
        <dbReference type="PIRNR" id="PIRNR002756"/>
    </source>
</evidence>
<dbReference type="CDD" id="cd13565">
    <property type="entry name" value="PBP2_PstS"/>
    <property type="match status" value="1"/>
</dbReference>
<protein>
    <recommendedName>
        <fullName evidence="4 7">Phosphate-binding protein PstS</fullName>
    </recommendedName>
</protein>
<comment type="function">
    <text evidence="1 7">Part of the ABC transporter complex PstSACB involved in phosphate import.</text>
</comment>
<dbReference type="Gene3D" id="3.40.190.10">
    <property type="entry name" value="Periplasmic binding protein-like II"/>
    <property type="match status" value="2"/>
</dbReference>
<evidence type="ECO:0000313" key="11">
    <source>
        <dbReference type="Proteomes" id="UP000516369"/>
    </source>
</evidence>
<comment type="similarity">
    <text evidence="2 7">Belongs to the PstS family.</text>
</comment>
<dbReference type="NCBIfam" id="TIGR00975">
    <property type="entry name" value="3a0107s03"/>
    <property type="match status" value="1"/>
</dbReference>
<dbReference type="PANTHER" id="PTHR42996:SF1">
    <property type="entry name" value="PHOSPHATE-BINDING PROTEIN PSTS"/>
    <property type="match status" value="1"/>
</dbReference>
<proteinExistence type="inferred from homology"/>
<evidence type="ECO:0000313" key="10">
    <source>
        <dbReference type="EMBL" id="QNT68919.1"/>
    </source>
</evidence>
<evidence type="ECO:0000256" key="6">
    <source>
        <dbReference type="ARBA" id="ARBA00022592"/>
    </source>
</evidence>
<dbReference type="InterPro" id="IPR024370">
    <property type="entry name" value="PBP_domain"/>
</dbReference>
<dbReference type="RefSeq" id="WP_190262429.1">
    <property type="nucleotide sequence ID" value="NZ_CP053923.1"/>
</dbReference>
<accession>A0A7H1MZN3</accession>